<name>A0A1B2LZ25_9GAMM</name>
<dbReference type="Proteomes" id="UP000093391">
    <property type="component" value="Chromosome"/>
</dbReference>
<dbReference type="RefSeq" id="WP_067554146.1">
    <property type="nucleotide sequence ID" value="NZ_CP016895.1"/>
</dbReference>
<evidence type="ECO:0000313" key="1">
    <source>
        <dbReference type="EMBL" id="AOA58194.1"/>
    </source>
</evidence>
<accession>A0A1B2LZ25</accession>
<protein>
    <submittedName>
        <fullName evidence="1">Uncharacterized protein</fullName>
    </submittedName>
</protein>
<organism evidence="1 2">
    <name type="scientific">Acinetobacter larvae</name>
    <dbReference type="NCBI Taxonomy" id="1789224"/>
    <lineage>
        <taxon>Bacteria</taxon>
        <taxon>Pseudomonadati</taxon>
        <taxon>Pseudomonadota</taxon>
        <taxon>Gammaproteobacteria</taxon>
        <taxon>Moraxellales</taxon>
        <taxon>Moraxellaceae</taxon>
        <taxon>Acinetobacter</taxon>
    </lineage>
</organism>
<gene>
    <name evidence="1" type="ORF">BFG52_07405</name>
</gene>
<sequence length="97" mass="11083">MKISLNDVLDFVWTAKHSDLNAIADELVDAGYEFECSECESHECEVCDCKDAISEEMENFIRRLAMRLNQFGLDDMLSELEIEARSFGVQLNLRTTA</sequence>
<dbReference type="KEGG" id="ala:BFG52_07405"/>
<keyword evidence="2" id="KW-1185">Reference proteome</keyword>
<dbReference type="EMBL" id="CP016895">
    <property type="protein sequence ID" value="AOA58194.1"/>
    <property type="molecule type" value="Genomic_DNA"/>
</dbReference>
<evidence type="ECO:0000313" key="2">
    <source>
        <dbReference type="Proteomes" id="UP000093391"/>
    </source>
</evidence>
<dbReference type="STRING" id="1789224.BFG52_07405"/>
<dbReference type="OrthoDB" id="6712345at2"/>
<dbReference type="AlphaFoldDB" id="A0A1B2LZ25"/>
<proteinExistence type="predicted"/>
<reference evidence="1 2" key="1">
    <citation type="submission" date="2016-08" db="EMBL/GenBank/DDBJ databases">
        <authorList>
            <person name="Seilhamer J.J."/>
        </authorList>
    </citation>
    <scope>NUCLEOTIDE SEQUENCE [LARGE SCALE GENOMIC DNA]</scope>
    <source>
        <strain evidence="1 2">BRTC-1</strain>
    </source>
</reference>